<accession>A0ACC2SBE6</accession>
<protein>
    <submittedName>
        <fullName evidence="1">Uncharacterized protein</fullName>
    </submittedName>
</protein>
<sequence>MYIDIDYSGTFHNQTLASYRSPRHGDNGYDYNYDYDMYLKDYGAKKEYNSINVHVPKDANLDALNRTITRLNCPPTPSWLSHGQMLVTIDCSTLLSANKTIQRSLSKIHMVLVINFDSQPINTLLELGNILWIAPDQSTTATIFAATNSKKILIQTVHSFDEGKFSTNV</sequence>
<organism evidence="1 2">
    <name type="scientific">Entomophthora muscae</name>
    <dbReference type="NCBI Taxonomy" id="34485"/>
    <lineage>
        <taxon>Eukaryota</taxon>
        <taxon>Fungi</taxon>
        <taxon>Fungi incertae sedis</taxon>
        <taxon>Zoopagomycota</taxon>
        <taxon>Entomophthoromycotina</taxon>
        <taxon>Entomophthoromycetes</taxon>
        <taxon>Entomophthorales</taxon>
        <taxon>Entomophthoraceae</taxon>
        <taxon>Entomophthora</taxon>
    </lineage>
</organism>
<comment type="caution">
    <text evidence="1">The sequence shown here is derived from an EMBL/GenBank/DDBJ whole genome shotgun (WGS) entry which is preliminary data.</text>
</comment>
<gene>
    <name evidence="1" type="ORF">DSO57_1039448</name>
</gene>
<evidence type="ECO:0000313" key="2">
    <source>
        <dbReference type="Proteomes" id="UP001165960"/>
    </source>
</evidence>
<dbReference type="EMBL" id="QTSX02005633">
    <property type="protein sequence ID" value="KAJ9059640.1"/>
    <property type="molecule type" value="Genomic_DNA"/>
</dbReference>
<keyword evidence="2" id="KW-1185">Reference proteome</keyword>
<dbReference type="Proteomes" id="UP001165960">
    <property type="component" value="Unassembled WGS sequence"/>
</dbReference>
<proteinExistence type="predicted"/>
<name>A0ACC2SBE6_9FUNG</name>
<evidence type="ECO:0000313" key="1">
    <source>
        <dbReference type="EMBL" id="KAJ9059640.1"/>
    </source>
</evidence>
<reference evidence="1" key="1">
    <citation type="submission" date="2022-04" db="EMBL/GenBank/DDBJ databases">
        <title>Genome of the entomopathogenic fungus Entomophthora muscae.</title>
        <authorList>
            <person name="Elya C."/>
            <person name="Lovett B.R."/>
            <person name="Lee E."/>
            <person name="Macias A.M."/>
            <person name="Hajek A.E."/>
            <person name="De Bivort B.L."/>
            <person name="Kasson M.T."/>
            <person name="De Fine Licht H.H."/>
            <person name="Stajich J.E."/>
        </authorList>
    </citation>
    <scope>NUCLEOTIDE SEQUENCE</scope>
    <source>
        <strain evidence="1">Berkeley</strain>
    </source>
</reference>